<dbReference type="PANTHER" id="PTHR13966">
    <property type="entry name" value="ENDONUCLEASE RELATED"/>
    <property type="match status" value="1"/>
</dbReference>
<dbReference type="OrthoDB" id="104542at2"/>
<evidence type="ECO:0000259" key="4">
    <source>
        <dbReference type="SMART" id="SM00892"/>
    </source>
</evidence>
<keyword evidence="5" id="KW-0378">Hydrolase</keyword>
<evidence type="ECO:0000256" key="1">
    <source>
        <dbReference type="PIRSR" id="PIRSR640255-1"/>
    </source>
</evidence>
<name>A0A3L6ZVM9_9MICO</name>
<evidence type="ECO:0000259" key="3">
    <source>
        <dbReference type="SMART" id="SM00477"/>
    </source>
</evidence>
<dbReference type="EMBL" id="RCUV01000007">
    <property type="protein sequence ID" value="RLP71804.1"/>
    <property type="molecule type" value="Genomic_DNA"/>
</dbReference>
<dbReference type="AlphaFoldDB" id="A0A3L6ZVM9"/>
<dbReference type="Pfam" id="PF01223">
    <property type="entry name" value="Endonuclease_NS"/>
    <property type="match status" value="1"/>
</dbReference>
<dbReference type="Proteomes" id="UP000270299">
    <property type="component" value="Unassembled WGS sequence"/>
</dbReference>
<dbReference type="SMART" id="SM00477">
    <property type="entry name" value="NUC"/>
    <property type="match status" value="1"/>
</dbReference>
<keyword evidence="5" id="KW-0540">Nuclease</keyword>
<dbReference type="GO" id="GO:0016787">
    <property type="term" value="F:hydrolase activity"/>
    <property type="evidence" value="ECO:0007669"/>
    <property type="project" value="InterPro"/>
</dbReference>
<proteinExistence type="predicted"/>
<organism evidence="5 6">
    <name type="scientific">Mycetocola manganoxydans</name>
    <dbReference type="NCBI Taxonomy" id="699879"/>
    <lineage>
        <taxon>Bacteria</taxon>
        <taxon>Bacillati</taxon>
        <taxon>Actinomycetota</taxon>
        <taxon>Actinomycetes</taxon>
        <taxon>Micrococcales</taxon>
        <taxon>Microbacteriaceae</taxon>
        <taxon>Mycetocola</taxon>
    </lineage>
</organism>
<reference evidence="5 6" key="1">
    <citation type="submission" date="2018-10" db="EMBL/GenBank/DDBJ databases">
        <authorList>
            <person name="Li J."/>
        </authorList>
    </citation>
    <scope>NUCLEOTIDE SEQUENCE [LARGE SCALE GENOMIC DNA]</scope>
    <source>
        <strain evidence="5 6">CCTCC AB209002</strain>
    </source>
</reference>
<dbReference type="CDD" id="cd00091">
    <property type="entry name" value="NUC"/>
    <property type="match status" value="1"/>
</dbReference>
<feature type="domain" description="ENPP1-3/EXOG-like endonuclease/phosphodiesterase" evidence="3">
    <location>
        <begin position="5"/>
        <end position="227"/>
    </location>
</feature>
<feature type="active site" description="Proton acceptor" evidence="1">
    <location>
        <position position="66"/>
    </location>
</feature>
<dbReference type="InterPro" id="IPR001604">
    <property type="entry name" value="Endo_G_ENPP1-like_dom"/>
</dbReference>
<dbReference type="Gene3D" id="3.40.570.10">
    <property type="entry name" value="Extracellular Endonuclease, subunit A"/>
    <property type="match status" value="1"/>
</dbReference>
<dbReference type="GO" id="GO:0004519">
    <property type="term" value="F:endonuclease activity"/>
    <property type="evidence" value="ECO:0007669"/>
    <property type="project" value="UniProtKB-KW"/>
</dbReference>
<dbReference type="SMART" id="SM00892">
    <property type="entry name" value="Endonuclease_NS"/>
    <property type="match status" value="1"/>
</dbReference>
<dbReference type="GO" id="GO:0003676">
    <property type="term" value="F:nucleic acid binding"/>
    <property type="evidence" value="ECO:0007669"/>
    <property type="project" value="InterPro"/>
</dbReference>
<keyword evidence="6" id="KW-1185">Reference proteome</keyword>
<evidence type="ECO:0000313" key="6">
    <source>
        <dbReference type="Proteomes" id="UP000270299"/>
    </source>
</evidence>
<gene>
    <name evidence="5" type="ORF">D9V29_07930</name>
</gene>
<accession>A0A3L6ZVM9</accession>
<evidence type="ECO:0000256" key="2">
    <source>
        <dbReference type="PIRSR" id="PIRSR640255-2"/>
    </source>
</evidence>
<dbReference type="InterPro" id="IPR044925">
    <property type="entry name" value="His-Me_finger_sf"/>
</dbReference>
<keyword evidence="5" id="KW-0255">Endonuclease</keyword>
<protein>
    <submittedName>
        <fullName evidence="5">DNA/RNA non-specific endonuclease</fullName>
    </submittedName>
</protein>
<feature type="binding site" evidence="2">
    <location>
        <position position="102"/>
    </location>
    <ligand>
        <name>Mg(2+)</name>
        <dbReference type="ChEBI" id="CHEBI:18420"/>
        <note>catalytic</note>
    </ligand>
</feature>
<sequence length="253" mass="28072">MELDYTHFTVLLDTGRRLAAATAVNIDGTSLVDVPRGDDWHLDSRVAENEQAGPELYRRNDLDRGHLVRRRDPVWGAPVEAARANRDTFAYTNAAPQAAQFNQSKELWLGLEDYLLGYADATEQRLDVFTGSVLADDDPVYRGIGIPRAFWKVAAWTTPGDAPTLASTAYLLDQSPQLDEIDLTEARLRARSTDAPPPLGPFRTFQVPVRDLEEATGLDFGGLVAADRLERVQGIRPRAEGWVPLETFGDIRV</sequence>
<dbReference type="InterPro" id="IPR044929">
    <property type="entry name" value="DNA/RNA_non-sp_Endonuclease_sf"/>
</dbReference>
<feature type="domain" description="DNA/RNA non-specific endonuclease/pyrophosphatase/phosphodiesterase" evidence="4">
    <location>
        <begin position="4"/>
        <end position="227"/>
    </location>
</feature>
<dbReference type="SUPFAM" id="SSF54060">
    <property type="entry name" value="His-Me finger endonucleases"/>
    <property type="match status" value="1"/>
</dbReference>
<comment type="caution">
    <text evidence="5">The sequence shown here is derived from an EMBL/GenBank/DDBJ whole genome shotgun (WGS) entry which is preliminary data.</text>
</comment>
<keyword evidence="2" id="KW-0479">Metal-binding</keyword>
<dbReference type="InterPro" id="IPR020821">
    <property type="entry name" value="ENPP1-3/EXOG-like_nuc-like"/>
</dbReference>
<dbReference type="GO" id="GO:0046872">
    <property type="term" value="F:metal ion binding"/>
    <property type="evidence" value="ECO:0007669"/>
    <property type="project" value="UniProtKB-KW"/>
</dbReference>
<dbReference type="PANTHER" id="PTHR13966:SF5">
    <property type="entry name" value="ENDONUCLEASE G, MITOCHONDRIAL"/>
    <property type="match status" value="1"/>
</dbReference>
<dbReference type="InterPro" id="IPR040255">
    <property type="entry name" value="Non-specific_endonuclease"/>
</dbReference>
<evidence type="ECO:0000313" key="5">
    <source>
        <dbReference type="EMBL" id="RLP71804.1"/>
    </source>
</evidence>